<feature type="transmembrane region" description="Helical" evidence="1">
    <location>
        <begin position="106"/>
        <end position="133"/>
    </location>
</feature>
<protein>
    <submittedName>
        <fullName evidence="2">Uncharacterized protein</fullName>
    </submittedName>
</protein>
<feature type="transmembrane region" description="Helical" evidence="1">
    <location>
        <begin position="309"/>
        <end position="340"/>
    </location>
</feature>
<organism evidence="2 3">
    <name type="scientific">Prorocentrum cordatum</name>
    <dbReference type="NCBI Taxonomy" id="2364126"/>
    <lineage>
        <taxon>Eukaryota</taxon>
        <taxon>Sar</taxon>
        <taxon>Alveolata</taxon>
        <taxon>Dinophyceae</taxon>
        <taxon>Prorocentrales</taxon>
        <taxon>Prorocentraceae</taxon>
        <taxon>Prorocentrum</taxon>
    </lineage>
</organism>
<feature type="transmembrane region" description="Helical" evidence="1">
    <location>
        <begin position="258"/>
        <end position="278"/>
    </location>
</feature>
<sequence>MATLQLMRPTRTEGRMEALIQMMLMMPVHRLGWSLAVIVSLLMMVLLMAVSQIVPIAMEQVWKELTDTMAIFLLSLAVMVIFLLPVFVAPGIFLRIFVMPGAFAHWIFLLGSVVLGVFVLRILVVLGIFLRIFAIPGALMALVFFAPHGAMRLFLLMSLSIPSIFGEQGAADVLLAIFVVPGIRSRGWWPLLPGRMIFRPIFAVPVTFQFISRVLGLFRAPGALLPIFAMLGAVVLPVVAAMGVLPVTFVVLVDLGALGSFLPIFAVLVISLPIFAVLELSGALGVFWLVFAMLAAVVLRILAGTGSSLVMFLVIGVLGSIGIILSIFVALGMFVAICTAMPISLLIFRKLEVFLDDGGHVPADQGEGLGQAGLELVDIIGTLERAVNLLSKHGAAMLQEPKGVSNVVQAISAMVQASVFSSADAKRLASFAQATQGEEDVQPLDWASRPAVQAWRARGRNPRRPRGRPCLLVERPRARGDVSFEIGHALEGPLSSSVILPVCLFSLSLSLSPVFSFSLSIPSPAILERVLHIRDAITFKPACSDCLVRCGCVCVGTSSELRRARRAEVGKEPRLKSGLSLCGGKIQK</sequence>
<name>A0ABN9WGF1_9DINO</name>
<keyword evidence="1" id="KW-0472">Membrane</keyword>
<keyword evidence="1" id="KW-0812">Transmembrane</keyword>
<comment type="caution">
    <text evidence="2">The sequence shown here is derived from an EMBL/GenBank/DDBJ whole genome shotgun (WGS) entry which is preliminary data.</text>
</comment>
<feature type="transmembrane region" description="Helical" evidence="1">
    <location>
        <begin position="285"/>
        <end position="303"/>
    </location>
</feature>
<proteinExistence type="predicted"/>
<keyword evidence="1" id="KW-1133">Transmembrane helix</keyword>
<feature type="transmembrane region" description="Helical" evidence="1">
    <location>
        <begin position="227"/>
        <end position="252"/>
    </location>
</feature>
<reference evidence="2" key="1">
    <citation type="submission" date="2023-10" db="EMBL/GenBank/DDBJ databases">
        <authorList>
            <person name="Chen Y."/>
            <person name="Shah S."/>
            <person name="Dougan E. K."/>
            <person name="Thang M."/>
            <person name="Chan C."/>
        </authorList>
    </citation>
    <scope>NUCLEOTIDE SEQUENCE [LARGE SCALE GENOMIC DNA]</scope>
</reference>
<accession>A0ABN9WGF1</accession>
<feature type="transmembrane region" description="Helical" evidence="1">
    <location>
        <begin position="31"/>
        <end position="58"/>
    </location>
</feature>
<keyword evidence="3" id="KW-1185">Reference proteome</keyword>
<evidence type="ECO:0000256" key="1">
    <source>
        <dbReference type="SAM" id="Phobius"/>
    </source>
</evidence>
<evidence type="ECO:0000313" key="2">
    <source>
        <dbReference type="EMBL" id="CAK0885509.1"/>
    </source>
</evidence>
<gene>
    <name evidence="2" type="ORF">PCOR1329_LOCUS67116</name>
</gene>
<feature type="transmembrane region" description="Helical" evidence="1">
    <location>
        <begin position="197"/>
        <end position="215"/>
    </location>
</feature>
<evidence type="ECO:0000313" key="3">
    <source>
        <dbReference type="Proteomes" id="UP001189429"/>
    </source>
</evidence>
<dbReference type="Proteomes" id="UP001189429">
    <property type="component" value="Unassembled WGS sequence"/>
</dbReference>
<feature type="transmembrane region" description="Helical" evidence="1">
    <location>
        <begin position="70"/>
        <end position="94"/>
    </location>
</feature>
<dbReference type="EMBL" id="CAUYUJ010018682">
    <property type="protein sequence ID" value="CAK0885509.1"/>
    <property type="molecule type" value="Genomic_DNA"/>
</dbReference>